<dbReference type="Proteomes" id="UP000092871">
    <property type="component" value="Unassembled WGS sequence"/>
</dbReference>
<dbReference type="CDD" id="cd06171">
    <property type="entry name" value="Sigma70_r4"/>
    <property type="match status" value="1"/>
</dbReference>
<dbReference type="InterPro" id="IPR039425">
    <property type="entry name" value="RNA_pol_sigma-70-like"/>
</dbReference>
<dbReference type="Gene3D" id="1.10.10.10">
    <property type="entry name" value="Winged helix-like DNA-binding domain superfamily/Winged helix DNA-binding domain"/>
    <property type="match status" value="1"/>
</dbReference>
<organism evidence="7 10">
    <name type="scientific">Marinomonas gallaica</name>
    <dbReference type="NCBI Taxonomy" id="1806667"/>
    <lineage>
        <taxon>Bacteria</taxon>
        <taxon>Pseudomonadati</taxon>
        <taxon>Pseudomonadota</taxon>
        <taxon>Gammaproteobacteria</taxon>
        <taxon>Oceanospirillales</taxon>
        <taxon>Oceanospirillaceae</taxon>
        <taxon>Marinomonas</taxon>
    </lineage>
</organism>
<reference evidence="8 9" key="2">
    <citation type="submission" date="2016-06" db="EMBL/GenBank/DDBJ databases">
        <authorList>
            <person name="Rodrigo-Torres L."/>
            <person name="Arahal D.R."/>
        </authorList>
    </citation>
    <scope>NUCLEOTIDE SEQUENCE [LARGE SCALE GENOMIC DNA]</scope>
    <source>
        <strain evidence="8 9">CECT 5116</strain>
    </source>
</reference>
<dbReference type="Pfam" id="PF04542">
    <property type="entry name" value="Sigma70_r2"/>
    <property type="match status" value="1"/>
</dbReference>
<dbReference type="InterPro" id="IPR036388">
    <property type="entry name" value="WH-like_DNA-bd_sf"/>
</dbReference>
<evidence type="ECO:0000256" key="3">
    <source>
        <dbReference type="ARBA" id="ARBA00023082"/>
    </source>
</evidence>
<protein>
    <submittedName>
        <fullName evidence="7 8">RNA polymerase sigma factor FecI</fullName>
    </submittedName>
</protein>
<keyword evidence="3" id="KW-0731">Sigma factor</keyword>
<dbReference type="PANTHER" id="PTHR43133">
    <property type="entry name" value="RNA POLYMERASE ECF-TYPE SIGMA FACTO"/>
    <property type="match status" value="1"/>
</dbReference>
<keyword evidence="2" id="KW-0805">Transcription regulation</keyword>
<dbReference type="SUPFAM" id="SSF88659">
    <property type="entry name" value="Sigma3 and sigma4 domains of RNA polymerase sigma factors"/>
    <property type="match status" value="1"/>
</dbReference>
<name>A0A1C3JTV1_9GAMM</name>
<evidence type="ECO:0000256" key="1">
    <source>
        <dbReference type="ARBA" id="ARBA00010641"/>
    </source>
</evidence>
<keyword evidence="4" id="KW-0804">Transcription</keyword>
<dbReference type="InterPro" id="IPR013249">
    <property type="entry name" value="RNA_pol_sigma70_r4_t2"/>
</dbReference>
<dbReference type="GO" id="GO:0006352">
    <property type="term" value="P:DNA-templated transcription initiation"/>
    <property type="evidence" value="ECO:0007669"/>
    <property type="project" value="InterPro"/>
</dbReference>
<sequence>MPTVQNMPINHHDHANQVDNLYREHAGWLLGLLRRRVGCGSTAEDLTQDVFIKLLGKPNGSFFQDPQNPRAYLARIAKGLVVDRYRRLLIERAYLDYLSLIPEPSAPSAEQQHLIIESLTLIDAMLGSLKPKVRETFLLSRFDGLTYAEIAHELQISVATVRKYMLIAMQACLAVMEAQ</sequence>
<evidence type="ECO:0000256" key="2">
    <source>
        <dbReference type="ARBA" id="ARBA00023015"/>
    </source>
</evidence>
<evidence type="ECO:0000256" key="4">
    <source>
        <dbReference type="ARBA" id="ARBA00023163"/>
    </source>
</evidence>
<dbReference type="SUPFAM" id="SSF88946">
    <property type="entry name" value="Sigma2 domain of RNA polymerase sigma factors"/>
    <property type="match status" value="1"/>
</dbReference>
<comment type="similarity">
    <text evidence="1">Belongs to the sigma-70 factor family. ECF subfamily.</text>
</comment>
<dbReference type="InterPro" id="IPR013325">
    <property type="entry name" value="RNA_pol_sigma_r2"/>
</dbReference>
<evidence type="ECO:0000313" key="8">
    <source>
        <dbReference type="EMBL" id="SBT22766.1"/>
    </source>
</evidence>
<evidence type="ECO:0000313" key="9">
    <source>
        <dbReference type="Proteomes" id="UP000092840"/>
    </source>
</evidence>
<evidence type="ECO:0000259" key="6">
    <source>
        <dbReference type="Pfam" id="PF08281"/>
    </source>
</evidence>
<dbReference type="AlphaFoldDB" id="A0A1C3JTV1"/>
<evidence type="ECO:0000313" key="10">
    <source>
        <dbReference type="Proteomes" id="UP000092871"/>
    </source>
</evidence>
<dbReference type="InterPro" id="IPR014284">
    <property type="entry name" value="RNA_pol_sigma-70_dom"/>
</dbReference>
<dbReference type="Proteomes" id="UP000092840">
    <property type="component" value="Unassembled WGS sequence"/>
</dbReference>
<dbReference type="PANTHER" id="PTHR43133:SF63">
    <property type="entry name" value="RNA POLYMERASE SIGMA FACTOR FECI-RELATED"/>
    <property type="match status" value="1"/>
</dbReference>
<evidence type="ECO:0000313" key="7">
    <source>
        <dbReference type="EMBL" id="SBT18525.1"/>
    </source>
</evidence>
<reference evidence="7 10" key="1">
    <citation type="submission" date="2016-06" db="EMBL/GenBank/DDBJ databases">
        <authorList>
            <person name="Kjaerup R.B."/>
            <person name="Dalgaard T.S."/>
            <person name="Juul-Madsen H.R."/>
        </authorList>
    </citation>
    <scope>NUCLEOTIDE SEQUENCE [LARGE SCALE GENOMIC DNA]</scope>
    <source>
        <strain evidence="7 10">CECT 5115</strain>
    </source>
</reference>
<dbReference type="GO" id="GO:0003677">
    <property type="term" value="F:DNA binding"/>
    <property type="evidence" value="ECO:0007669"/>
    <property type="project" value="InterPro"/>
</dbReference>
<gene>
    <name evidence="7" type="primary">fecI_2</name>
    <name evidence="8" type="synonym">fecI_3</name>
    <name evidence="7" type="ORF">MGA5115_02656</name>
    <name evidence="8" type="ORF">MGA5116_03396</name>
</gene>
<feature type="domain" description="RNA polymerase sigma-70 region 2" evidence="5">
    <location>
        <begin position="21"/>
        <end position="87"/>
    </location>
</feature>
<dbReference type="NCBIfam" id="TIGR02937">
    <property type="entry name" value="sigma70-ECF"/>
    <property type="match status" value="1"/>
</dbReference>
<dbReference type="RefSeq" id="WP_244503029.1">
    <property type="nucleotide sequence ID" value="NZ_FLRA01000021.1"/>
</dbReference>
<dbReference type="EMBL" id="FLRA01000021">
    <property type="protein sequence ID" value="SBT18525.1"/>
    <property type="molecule type" value="Genomic_DNA"/>
</dbReference>
<evidence type="ECO:0000259" key="5">
    <source>
        <dbReference type="Pfam" id="PF04542"/>
    </source>
</evidence>
<dbReference type="Gene3D" id="1.10.1740.10">
    <property type="match status" value="1"/>
</dbReference>
<dbReference type="EMBL" id="FLRB01000032">
    <property type="protein sequence ID" value="SBT22766.1"/>
    <property type="molecule type" value="Genomic_DNA"/>
</dbReference>
<dbReference type="InterPro" id="IPR013324">
    <property type="entry name" value="RNA_pol_sigma_r3/r4-like"/>
</dbReference>
<keyword evidence="9" id="KW-1185">Reference proteome</keyword>
<accession>A0A1C3JTV1</accession>
<feature type="domain" description="RNA polymerase sigma factor 70 region 4 type 2" evidence="6">
    <location>
        <begin position="121"/>
        <end position="172"/>
    </location>
</feature>
<dbReference type="GO" id="GO:0016987">
    <property type="term" value="F:sigma factor activity"/>
    <property type="evidence" value="ECO:0007669"/>
    <property type="project" value="UniProtKB-KW"/>
</dbReference>
<dbReference type="Pfam" id="PF08281">
    <property type="entry name" value="Sigma70_r4_2"/>
    <property type="match status" value="1"/>
</dbReference>
<dbReference type="InterPro" id="IPR007627">
    <property type="entry name" value="RNA_pol_sigma70_r2"/>
</dbReference>
<proteinExistence type="inferred from homology"/>